<evidence type="ECO:0000313" key="2">
    <source>
        <dbReference type="Proteomes" id="UP000315010"/>
    </source>
</evidence>
<dbReference type="Pfam" id="PF07585">
    <property type="entry name" value="BBP7"/>
    <property type="match status" value="1"/>
</dbReference>
<dbReference type="AlphaFoldDB" id="A0A5C5Z505"/>
<sequence length="435" mass="47876">MWRWFCGHVFERSAAFKCAMLVSVAIAFGHLHVAEGQLIEVSATPVPSAITLPVVSPAAAAAVAAAAEPPPIIDYNPWRPSRPRRYFDADLLLWWAGDSSLPSLLTTNPSGTPIDDAGLIGSTSTSVLYGNDTVGDWAHVGFRMRFGRFVNESGISRLEIDLLQLFENDDSFGASSSGGDPILARPFYNSDTGANDAQIISFPGIADGSFDSDYERKAIGIDPLIFFCLKSGQCRWWEFYTGYRFFWLRDKISIREHVDIPAGGLIAPDTYYNIHDTFTATNAYHLMPLGLSYSGNRNKWIWNVRGDIGFGFVSQTVEIEGSTQAFAGGVPAETHNAGFLALQTNRGKHDRTRFAWVPQINASMKRRLTDKMSAQFGYTVIYLHDAVKAVDHLPTAIDPGNLPPELPGAGPNPVFAFNDEPLWVHGFNIGLQFNF</sequence>
<dbReference type="Proteomes" id="UP000315010">
    <property type="component" value="Unassembled WGS sequence"/>
</dbReference>
<name>A0A5C5Z505_9BACT</name>
<evidence type="ECO:0000313" key="1">
    <source>
        <dbReference type="EMBL" id="TWT81643.1"/>
    </source>
</evidence>
<protein>
    <recommendedName>
        <fullName evidence="3">BBP7 family outer membrane beta-barrel protein</fullName>
    </recommendedName>
</protein>
<gene>
    <name evidence="1" type="ORF">CA13_30960</name>
</gene>
<organism evidence="1 2">
    <name type="scientific">Novipirellula herctigrandis</name>
    <dbReference type="NCBI Taxonomy" id="2527986"/>
    <lineage>
        <taxon>Bacteria</taxon>
        <taxon>Pseudomonadati</taxon>
        <taxon>Planctomycetota</taxon>
        <taxon>Planctomycetia</taxon>
        <taxon>Pirellulales</taxon>
        <taxon>Pirellulaceae</taxon>
        <taxon>Novipirellula</taxon>
    </lineage>
</organism>
<comment type="caution">
    <text evidence="1">The sequence shown here is derived from an EMBL/GenBank/DDBJ whole genome shotgun (WGS) entry which is preliminary data.</text>
</comment>
<keyword evidence="2" id="KW-1185">Reference proteome</keyword>
<reference evidence="1 2" key="1">
    <citation type="submission" date="2019-02" db="EMBL/GenBank/DDBJ databases">
        <title>Deep-cultivation of Planctomycetes and their phenomic and genomic characterization uncovers novel biology.</title>
        <authorList>
            <person name="Wiegand S."/>
            <person name="Jogler M."/>
            <person name="Boedeker C."/>
            <person name="Pinto D."/>
            <person name="Vollmers J."/>
            <person name="Rivas-Marin E."/>
            <person name="Kohn T."/>
            <person name="Peeters S.H."/>
            <person name="Heuer A."/>
            <person name="Rast P."/>
            <person name="Oberbeckmann S."/>
            <person name="Bunk B."/>
            <person name="Jeske O."/>
            <person name="Meyerdierks A."/>
            <person name="Storesund J.E."/>
            <person name="Kallscheuer N."/>
            <person name="Luecker S."/>
            <person name="Lage O.M."/>
            <person name="Pohl T."/>
            <person name="Merkel B.J."/>
            <person name="Hornburger P."/>
            <person name="Mueller R.-W."/>
            <person name="Bruemmer F."/>
            <person name="Labrenz M."/>
            <person name="Spormann A.M."/>
            <person name="Op Den Camp H."/>
            <person name="Overmann J."/>
            <person name="Amann R."/>
            <person name="Jetten M.S.M."/>
            <person name="Mascher T."/>
            <person name="Medema M.H."/>
            <person name="Devos D.P."/>
            <person name="Kaster A.-K."/>
            <person name="Ovreas L."/>
            <person name="Rohde M."/>
            <person name="Galperin M.Y."/>
            <person name="Jogler C."/>
        </authorList>
    </citation>
    <scope>NUCLEOTIDE SEQUENCE [LARGE SCALE GENOMIC DNA]</scope>
    <source>
        <strain evidence="1 2">CA13</strain>
    </source>
</reference>
<dbReference type="InterPro" id="IPR011446">
    <property type="entry name" value="BBP7"/>
</dbReference>
<accession>A0A5C5Z505</accession>
<dbReference type="EMBL" id="SJPJ01000001">
    <property type="protein sequence ID" value="TWT81643.1"/>
    <property type="molecule type" value="Genomic_DNA"/>
</dbReference>
<proteinExistence type="predicted"/>
<evidence type="ECO:0008006" key="3">
    <source>
        <dbReference type="Google" id="ProtNLM"/>
    </source>
</evidence>